<dbReference type="Gene3D" id="3.40.50.300">
    <property type="entry name" value="P-loop containing nucleotide triphosphate hydrolases"/>
    <property type="match status" value="1"/>
</dbReference>
<organism evidence="1 2">
    <name type="scientific">Geothermobacter hydrogeniphilus</name>
    <dbReference type="NCBI Taxonomy" id="1969733"/>
    <lineage>
        <taxon>Bacteria</taxon>
        <taxon>Pseudomonadati</taxon>
        <taxon>Thermodesulfobacteriota</taxon>
        <taxon>Desulfuromonadia</taxon>
        <taxon>Desulfuromonadales</taxon>
        <taxon>Geothermobacteraceae</taxon>
        <taxon>Geothermobacter</taxon>
    </lineage>
</organism>
<accession>A0A2K2H6A4</accession>
<dbReference type="InterPro" id="IPR027417">
    <property type="entry name" value="P-loop_NTPase"/>
</dbReference>
<sequence length="153" mass="17547">MKIVCIERHGVDVAQSLRVRGMDSLSEFVRWAERAGKYRSFRRKMGALVDSPRCLDLGGGFALWQEYMSQADNLMSGVPGSRRLKLRYEKLLENPVETLESVAVFCGLDGARDKIEPLVENIDFSRAYVYRNSVELVEFAKENRRVLEEYGYA</sequence>
<reference evidence="1 2" key="1">
    <citation type="journal article" date="2018" name="Genome Announc.">
        <title>Genome Sequence of Geothermobacter sp. HR-1 Iron Reducer from the Loihi Seamount.</title>
        <authorList>
            <person name="Smith H."/>
            <person name="Abuyen K."/>
            <person name="Tremblay J."/>
            <person name="Savalia P."/>
            <person name="Perez-Rodriguez I."/>
            <person name="Emerson D."/>
            <person name="Tully B."/>
            <person name="Amend J."/>
        </authorList>
    </citation>
    <scope>NUCLEOTIDE SEQUENCE [LARGE SCALE GENOMIC DNA]</scope>
    <source>
        <strain evidence="1 2">HR-1</strain>
    </source>
</reference>
<name>A0A2K2H6A4_9BACT</name>
<gene>
    <name evidence="1" type="ORF">C2E25_16155</name>
</gene>
<dbReference type="AlphaFoldDB" id="A0A2K2H6A4"/>
<proteinExistence type="predicted"/>
<evidence type="ECO:0000313" key="1">
    <source>
        <dbReference type="EMBL" id="PNU18743.1"/>
    </source>
</evidence>
<comment type="caution">
    <text evidence="1">The sequence shown here is derived from an EMBL/GenBank/DDBJ whole genome shotgun (WGS) entry which is preliminary data.</text>
</comment>
<dbReference type="Proteomes" id="UP000236340">
    <property type="component" value="Unassembled WGS sequence"/>
</dbReference>
<dbReference type="SUPFAM" id="SSF52540">
    <property type="entry name" value="P-loop containing nucleoside triphosphate hydrolases"/>
    <property type="match status" value="1"/>
</dbReference>
<evidence type="ECO:0000313" key="2">
    <source>
        <dbReference type="Proteomes" id="UP000236340"/>
    </source>
</evidence>
<protein>
    <submittedName>
        <fullName evidence="1">Uncharacterized protein</fullName>
    </submittedName>
</protein>
<dbReference type="EMBL" id="PPFX01000053">
    <property type="protein sequence ID" value="PNU18743.1"/>
    <property type="molecule type" value="Genomic_DNA"/>
</dbReference>